<dbReference type="Gene3D" id="1.10.1060.10">
    <property type="entry name" value="Alpha-helical ferredoxin"/>
    <property type="match status" value="1"/>
</dbReference>
<evidence type="ECO:0000256" key="8">
    <source>
        <dbReference type="ARBA" id="ARBA00023004"/>
    </source>
</evidence>
<dbReference type="SUPFAM" id="SSF54292">
    <property type="entry name" value="2Fe-2S ferredoxin-like"/>
    <property type="match status" value="1"/>
</dbReference>
<dbReference type="SUPFAM" id="SSF46548">
    <property type="entry name" value="alpha-helical ferredoxin"/>
    <property type="match status" value="1"/>
</dbReference>
<evidence type="ECO:0000256" key="10">
    <source>
        <dbReference type="ARBA" id="ARBA00034078"/>
    </source>
</evidence>
<keyword evidence="4" id="KW-0004">4Fe-4S</keyword>
<dbReference type="PANTHER" id="PTHR11921">
    <property type="entry name" value="SUCCINATE DEHYDROGENASE IRON-SULFUR PROTEIN"/>
    <property type="match status" value="1"/>
</dbReference>
<dbReference type="AlphaFoldDB" id="A0A1I2TMX8"/>
<evidence type="ECO:0000256" key="9">
    <source>
        <dbReference type="ARBA" id="ARBA00023014"/>
    </source>
</evidence>
<dbReference type="GO" id="GO:0006099">
    <property type="term" value="P:tricarboxylic acid cycle"/>
    <property type="evidence" value="ECO:0007669"/>
    <property type="project" value="InterPro"/>
</dbReference>
<evidence type="ECO:0000256" key="6">
    <source>
        <dbReference type="ARBA" id="ARBA00022723"/>
    </source>
</evidence>
<dbReference type="InterPro" id="IPR025192">
    <property type="entry name" value="Succ_DH/fum_Rdtase_N"/>
</dbReference>
<gene>
    <name evidence="12" type="ORF">SAMN05660649_02342</name>
</gene>
<dbReference type="PROSITE" id="PS51379">
    <property type="entry name" value="4FE4S_FER_2"/>
    <property type="match status" value="1"/>
</dbReference>
<dbReference type="Pfam" id="PF13183">
    <property type="entry name" value="Fer4_8"/>
    <property type="match status" value="1"/>
</dbReference>
<keyword evidence="6" id="KW-0479">Metal-binding</keyword>
<organism evidence="12 13">
    <name type="scientific">Desulfotruncus arcticus DSM 17038</name>
    <dbReference type="NCBI Taxonomy" id="1121424"/>
    <lineage>
        <taxon>Bacteria</taxon>
        <taxon>Bacillati</taxon>
        <taxon>Bacillota</taxon>
        <taxon>Clostridia</taxon>
        <taxon>Eubacteriales</taxon>
        <taxon>Desulfallaceae</taxon>
        <taxon>Desulfotruncus</taxon>
    </lineage>
</organism>
<evidence type="ECO:0000256" key="1">
    <source>
        <dbReference type="ARBA" id="ARBA00001927"/>
    </source>
</evidence>
<dbReference type="InterPro" id="IPR012675">
    <property type="entry name" value="Beta-grasp_dom_sf"/>
</dbReference>
<sequence length="251" mass="28290">MADRELTIEVFRFNPQKPEIQPYMQTYKLKETMGMTIFIALNQIREEQDPSLMFDFVCRAAICGSCAMIINGRPRLACKTLTNTLPNKIKLFPLPVFKLIGDLSVDTGTWFRHMSLKTESWVHTSKTFDPKAQEDRMDNETANKIYEAERCIECGCCIAGCATANIRDEFLGAAGINRVARFMVDPRDERTPAEYFEVVGSEEGAFGCMGLMACDDNCPMELPLQMQLAFVRRKIAAIGLGYKPKQGIKLA</sequence>
<comment type="cofactor">
    <cofactor evidence="10">
        <name>[2Fe-2S] cluster</name>
        <dbReference type="ChEBI" id="CHEBI:190135"/>
    </cofactor>
</comment>
<name>A0A1I2TMX8_9FIRM</name>
<evidence type="ECO:0000256" key="5">
    <source>
        <dbReference type="ARBA" id="ARBA00022714"/>
    </source>
</evidence>
<dbReference type="NCBIfam" id="NF010071">
    <property type="entry name" value="PRK13552.1"/>
    <property type="match status" value="1"/>
</dbReference>
<protein>
    <submittedName>
        <fullName evidence="12">Fumarate reductase iron-sulfur subunit</fullName>
    </submittedName>
</protein>
<dbReference type="NCBIfam" id="TIGR00384">
    <property type="entry name" value="dhsB"/>
    <property type="match status" value="1"/>
</dbReference>
<evidence type="ECO:0000259" key="11">
    <source>
        <dbReference type="PROSITE" id="PS51379"/>
    </source>
</evidence>
<proteinExistence type="inferred from homology"/>
<comment type="cofactor">
    <cofactor evidence="2">
        <name>[4Fe-4S] cluster</name>
        <dbReference type="ChEBI" id="CHEBI:49883"/>
    </cofactor>
</comment>
<keyword evidence="9" id="KW-0411">Iron-sulfur</keyword>
<feature type="domain" description="4Fe-4S ferredoxin-type" evidence="11">
    <location>
        <begin position="142"/>
        <end position="171"/>
    </location>
</feature>
<dbReference type="GO" id="GO:0051539">
    <property type="term" value="F:4 iron, 4 sulfur cluster binding"/>
    <property type="evidence" value="ECO:0007669"/>
    <property type="project" value="UniProtKB-KW"/>
</dbReference>
<dbReference type="GO" id="GO:0046872">
    <property type="term" value="F:metal ion binding"/>
    <property type="evidence" value="ECO:0007669"/>
    <property type="project" value="UniProtKB-KW"/>
</dbReference>
<dbReference type="EMBL" id="FOOX01000007">
    <property type="protein sequence ID" value="SFG66218.1"/>
    <property type="molecule type" value="Genomic_DNA"/>
</dbReference>
<dbReference type="GO" id="GO:0022904">
    <property type="term" value="P:respiratory electron transport chain"/>
    <property type="evidence" value="ECO:0007669"/>
    <property type="project" value="TreeGrafter"/>
</dbReference>
<reference evidence="13" key="1">
    <citation type="submission" date="2016-10" db="EMBL/GenBank/DDBJ databases">
        <authorList>
            <person name="Varghese N."/>
            <person name="Submissions S."/>
        </authorList>
    </citation>
    <scope>NUCLEOTIDE SEQUENCE [LARGE SCALE GENOMIC DNA]</scope>
    <source>
        <strain evidence="13">DSM 17038</strain>
    </source>
</reference>
<dbReference type="GO" id="GO:0016491">
    <property type="term" value="F:oxidoreductase activity"/>
    <property type="evidence" value="ECO:0007669"/>
    <property type="project" value="UniProtKB-KW"/>
</dbReference>
<comment type="similarity">
    <text evidence="3">Belongs to the succinate dehydrogenase/fumarate reductase iron-sulfur protein family.</text>
</comment>
<dbReference type="STRING" id="341036.SAMN05660649_02342"/>
<dbReference type="GO" id="GO:0009055">
    <property type="term" value="F:electron transfer activity"/>
    <property type="evidence" value="ECO:0007669"/>
    <property type="project" value="InterPro"/>
</dbReference>
<dbReference type="InterPro" id="IPR006058">
    <property type="entry name" value="2Fe2S_fd_BS"/>
</dbReference>
<accession>A0A1I2TMX8</accession>
<dbReference type="Proteomes" id="UP000199337">
    <property type="component" value="Unassembled WGS sequence"/>
</dbReference>
<evidence type="ECO:0000313" key="13">
    <source>
        <dbReference type="Proteomes" id="UP000199337"/>
    </source>
</evidence>
<dbReference type="Pfam" id="PF13085">
    <property type="entry name" value="Fer2_3"/>
    <property type="match status" value="1"/>
</dbReference>
<dbReference type="InterPro" id="IPR004489">
    <property type="entry name" value="Succ_DH/fum_Rdtase_Fe-S"/>
</dbReference>
<dbReference type="PANTHER" id="PTHR11921:SF36">
    <property type="entry name" value="FUMARATE REDUCTASE IRON-SULFUR SUBUNIT"/>
    <property type="match status" value="1"/>
</dbReference>
<evidence type="ECO:0000256" key="7">
    <source>
        <dbReference type="ARBA" id="ARBA00023002"/>
    </source>
</evidence>
<keyword evidence="8" id="KW-0408">Iron</keyword>
<dbReference type="InterPro" id="IPR017896">
    <property type="entry name" value="4Fe4S_Fe-S-bd"/>
</dbReference>
<dbReference type="InterPro" id="IPR050573">
    <property type="entry name" value="SDH/FRD_Iron-Sulfur"/>
</dbReference>
<keyword evidence="5" id="KW-0001">2Fe-2S</keyword>
<dbReference type="GO" id="GO:0051537">
    <property type="term" value="F:2 iron, 2 sulfur cluster binding"/>
    <property type="evidence" value="ECO:0007669"/>
    <property type="project" value="UniProtKB-KW"/>
</dbReference>
<comment type="cofactor">
    <cofactor evidence="1">
        <name>[3Fe-4S] cluster</name>
        <dbReference type="ChEBI" id="CHEBI:21137"/>
    </cofactor>
</comment>
<dbReference type="OrthoDB" id="9804391at2"/>
<dbReference type="Gene3D" id="3.10.20.30">
    <property type="match status" value="1"/>
</dbReference>
<dbReference type="PROSITE" id="PS00197">
    <property type="entry name" value="2FE2S_FER_1"/>
    <property type="match status" value="1"/>
</dbReference>
<keyword evidence="13" id="KW-1185">Reference proteome</keyword>
<evidence type="ECO:0000256" key="3">
    <source>
        <dbReference type="ARBA" id="ARBA00009433"/>
    </source>
</evidence>
<evidence type="ECO:0000313" key="12">
    <source>
        <dbReference type="EMBL" id="SFG66218.1"/>
    </source>
</evidence>
<evidence type="ECO:0000256" key="4">
    <source>
        <dbReference type="ARBA" id="ARBA00022485"/>
    </source>
</evidence>
<evidence type="ECO:0000256" key="2">
    <source>
        <dbReference type="ARBA" id="ARBA00001966"/>
    </source>
</evidence>
<dbReference type="InterPro" id="IPR009051">
    <property type="entry name" value="Helical_ferredxn"/>
</dbReference>
<dbReference type="FunFam" id="1.10.1060.10:FF:000003">
    <property type="entry name" value="Succinate dehydrogenase iron-sulfur subunit"/>
    <property type="match status" value="1"/>
</dbReference>
<keyword evidence="7" id="KW-0560">Oxidoreductase</keyword>
<dbReference type="RefSeq" id="WP_092471539.1">
    <property type="nucleotide sequence ID" value="NZ_FOOX01000007.1"/>
</dbReference>
<dbReference type="InterPro" id="IPR036010">
    <property type="entry name" value="2Fe-2S_ferredoxin-like_sf"/>
</dbReference>